<dbReference type="Gene3D" id="3.10.20.90">
    <property type="entry name" value="Phosphatidylinositol 3-kinase Catalytic Subunit, Chain A, domain 1"/>
    <property type="match status" value="1"/>
</dbReference>
<sequence length="691" mass="77362">MLIRVRSPNGSYRYELSMNDSINLLVEKILVDCPDADPSTLALSNQPSGGEKLVSELYGSFNDLGIRHADLLFASYKKKEVDPARELVNSHTKFTGPSDVTGSTSQRKSRNNNDWRNVKELEIDQILEKEDGKISRKRDVNFCRHGGNSMCDYCMPLEPFDPSYHSDRGIKHLSFQAFLRKLNTATNKPSTGSSNVPPLEELDYKVQVPCPSATHSPFPAGICSKCQPSAITLQMQSYRMVDHVEFSNSKLIENLLDFWRKTGCQRFGFMLGRYERYEQVPLGVKAVVEAIHEPPQQGELDGVQIDLPWEQESKMEDLASICGLHVVGMIYTDLTPDETSAESKMAGKVLYKRHAYSFFLSSLETIFAANQQASRPNPSRFSASGRFSSKFVTCVITGNQEGQIDVTAYQASDQAVAMVKADIIEASVEPGTVRLKEEDRSQQATSTSLRYIPDVFYRYKNKYGIDVKENAKPCFPVDYLLVSLTHGFPDVPAPLFCSPSPFMIENRPGLHDQSMEIVIRSMAPVIKKVSLLQVNQPQSSSFDIKGKGKEQDAEDLLELQGLLRDWHLIFYIDNFGIFDREDLIQLVNFSLCQDPLYLRQRAQELLQTNSWQTLQALSQESEPERSHQNNSSNQRIEESDQSLSSGLYNDVEMGGGSGNVLPPSSGIDCPHCTFVNLIGSTDCDVCGLPLT</sequence>
<dbReference type="PROSITE" id="PS50249">
    <property type="entry name" value="MPN"/>
    <property type="match status" value="1"/>
</dbReference>
<evidence type="ECO:0000256" key="4">
    <source>
        <dbReference type="ARBA" id="ARBA00019709"/>
    </source>
</evidence>
<dbReference type="GO" id="GO:0006511">
    <property type="term" value="P:ubiquitin-dependent protein catabolic process"/>
    <property type="evidence" value="ECO:0007669"/>
    <property type="project" value="InterPro"/>
</dbReference>
<name>A0AAV0APW6_PHAPC</name>
<dbReference type="GO" id="GO:0048471">
    <property type="term" value="C:perinuclear region of cytoplasm"/>
    <property type="evidence" value="ECO:0007669"/>
    <property type="project" value="UniProtKB-SubCell"/>
</dbReference>
<evidence type="ECO:0000256" key="2">
    <source>
        <dbReference type="ARBA" id="ARBA00004556"/>
    </source>
</evidence>
<feature type="compositionally biased region" description="Polar residues" evidence="5">
    <location>
        <begin position="91"/>
        <end position="106"/>
    </location>
</feature>
<gene>
    <name evidence="7" type="ORF">PPACK8108_LOCUS5886</name>
</gene>
<feature type="region of interest" description="Disordered" evidence="5">
    <location>
        <begin position="91"/>
        <end position="113"/>
    </location>
</feature>
<dbReference type="PANTHER" id="PTHR12710">
    <property type="entry name" value="NUCLEAR PROTEIN LOCALIZATION 4"/>
    <property type="match status" value="1"/>
</dbReference>
<accession>A0AAV0APW6</accession>
<dbReference type="InterPro" id="IPR016563">
    <property type="entry name" value="Npl4"/>
</dbReference>
<dbReference type="GO" id="GO:0043130">
    <property type="term" value="F:ubiquitin binding"/>
    <property type="evidence" value="ECO:0007669"/>
    <property type="project" value="TreeGrafter"/>
</dbReference>
<keyword evidence="8" id="KW-1185">Reference proteome</keyword>
<reference evidence="7" key="1">
    <citation type="submission" date="2022-06" db="EMBL/GenBank/DDBJ databases">
        <authorList>
            <consortium name="SYNGENTA / RWTH Aachen University"/>
        </authorList>
    </citation>
    <scope>NUCLEOTIDE SEQUENCE</scope>
</reference>
<comment type="subcellular location">
    <subcellularLocation>
        <location evidence="2">Cytoplasm</location>
        <location evidence="2">Perinuclear region</location>
    </subcellularLocation>
    <subcellularLocation>
        <location evidence="1">Nucleus membrane</location>
        <topology evidence="1">Peripheral membrane protein</topology>
        <orientation evidence="1">Cytoplasmic side</orientation>
    </subcellularLocation>
</comment>
<protein>
    <recommendedName>
        <fullName evidence="4">Nuclear protein localization protein 4</fullName>
    </recommendedName>
</protein>
<evidence type="ECO:0000259" key="6">
    <source>
        <dbReference type="PROSITE" id="PS50249"/>
    </source>
</evidence>
<evidence type="ECO:0000256" key="1">
    <source>
        <dbReference type="ARBA" id="ARBA00004335"/>
    </source>
</evidence>
<evidence type="ECO:0000313" key="7">
    <source>
        <dbReference type="EMBL" id="CAH7671124.1"/>
    </source>
</evidence>
<dbReference type="AlphaFoldDB" id="A0AAV0APW6"/>
<feature type="region of interest" description="Disordered" evidence="5">
    <location>
        <begin position="618"/>
        <end position="641"/>
    </location>
</feature>
<comment type="similarity">
    <text evidence="3">Belongs to the NPL4 family.</text>
</comment>
<evidence type="ECO:0000256" key="3">
    <source>
        <dbReference type="ARBA" id="ARBA00011025"/>
    </source>
</evidence>
<comment type="caution">
    <text evidence="7">The sequence shown here is derived from an EMBL/GenBank/DDBJ whole genome shotgun (WGS) entry which is preliminary data.</text>
</comment>
<dbReference type="CDD" id="cd08061">
    <property type="entry name" value="MPN_NPL4"/>
    <property type="match status" value="1"/>
</dbReference>
<dbReference type="InterPro" id="IPR007717">
    <property type="entry name" value="NPL4_C"/>
</dbReference>
<dbReference type="GO" id="GO:0031965">
    <property type="term" value="C:nuclear membrane"/>
    <property type="evidence" value="ECO:0007669"/>
    <property type="project" value="UniProtKB-SubCell"/>
</dbReference>
<dbReference type="Proteomes" id="UP001153365">
    <property type="component" value="Unassembled WGS sequence"/>
</dbReference>
<feature type="domain" description="MPN" evidence="6">
    <location>
        <begin position="244"/>
        <end position="387"/>
    </location>
</feature>
<dbReference type="InterPro" id="IPR007716">
    <property type="entry name" value="NPL4_Zn-bd_put"/>
</dbReference>
<dbReference type="InterPro" id="IPR037518">
    <property type="entry name" value="MPN"/>
</dbReference>
<evidence type="ECO:0000313" key="8">
    <source>
        <dbReference type="Proteomes" id="UP001153365"/>
    </source>
</evidence>
<dbReference type="Pfam" id="PF05020">
    <property type="entry name" value="zf-NPL4"/>
    <property type="match status" value="1"/>
</dbReference>
<dbReference type="Pfam" id="PF05021">
    <property type="entry name" value="NPL4"/>
    <property type="match status" value="1"/>
</dbReference>
<dbReference type="GO" id="GO:0031625">
    <property type="term" value="F:ubiquitin protein ligase binding"/>
    <property type="evidence" value="ECO:0007669"/>
    <property type="project" value="TreeGrafter"/>
</dbReference>
<organism evidence="7 8">
    <name type="scientific">Phakopsora pachyrhizi</name>
    <name type="common">Asian soybean rust disease fungus</name>
    <dbReference type="NCBI Taxonomy" id="170000"/>
    <lineage>
        <taxon>Eukaryota</taxon>
        <taxon>Fungi</taxon>
        <taxon>Dikarya</taxon>
        <taxon>Basidiomycota</taxon>
        <taxon>Pucciniomycotina</taxon>
        <taxon>Pucciniomycetes</taxon>
        <taxon>Pucciniales</taxon>
        <taxon>Phakopsoraceae</taxon>
        <taxon>Phakopsora</taxon>
    </lineage>
</organism>
<dbReference type="EMBL" id="CALTRL010001137">
    <property type="protein sequence ID" value="CAH7671124.1"/>
    <property type="molecule type" value="Genomic_DNA"/>
</dbReference>
<dbReference type="PANTHER" id="PTHR12710:SF0">
    <property type="entry name" value="NUCLEAR PROTEIN LOCALIZATION PROTEIN 4 HOMOLOG"/>
    <property type="match status" value="1"/>
</dbReference>
<dbReference type="PIRSF" id="PIRSF010052">
    <property type="entry name" value="Polyub_prc_Npl4"/>
    <property type="match status" value="1"/>
</dbReference>
<evidence type="ECO:0000256" key="5">
    <source>
        <dbReference type="SAM" id="MobiDB-lite"/>
    </source>
</evidence>
<proteinExistence type="inferred from homology"/>